<proteinExistence type="predicted"/>
<protein>
    <submittedName>
        <fullName evidence="2">CopG family transcriptional regulator</fullName>
    </submittedName>
</protein>
<accession>A0A6M7U4R8</accession>
<dbReference type="AlphaFoldDB" id="A0A6M7U4R8"/>
<name>A0A6M7U4R8_RHILI</name>
<gene>
    <name evidence="2" type="ORF">A8145_21670</name>
</gene>
<organism evidence="2 3">
    <name type="scientific">Rhizobium loti</name>
    <name type="common">Mesorhizobium loti</name>
    <dbReference type="NCBI Taxonomy" id="381"/>
    <lineage>
        <taxon>Bacteria</taxon>
        <taxon>Pseudomonadati</taxon>
        <taxon>Pseudomonadota</taxon>
        <taxon>Alphaproteobacteria</taxon>
        <taxon>Hyphomicrobiales</taxon>
        <taxon>Phyllobacteriaceae</taxon>
        <taxon>Mesorhizobium</taxon>
    </lineage>
</organism>
<evidence type="ECO:0000313" key="2">
    <source>
        <dbReference type="EMBL" id="OBQ62259.1"/>
    </source>
</evidence>
<dbReference type="Pfam" id="PF01402">
    <property type="entry name" value="RHH_1"/>
    <property type="match status" value="1"/>
</dbReference>
<dbReference type="EMBL" id="LYTK01000020">
    <property type="protein sequence ID" value="OBQ62259.1"/>
    <property type="molecule type" value="Genomic_DNA"/>
</dbReference>
<dbReference type="InterPro" id="IPR002145">
    <property type="entry name" value="CopG"/>
</dbReference>
<dbReference type="InterPro" id="IPR010985">
    <property type="entry name" value="Ribbon_hlx_hlx"/>
</dbReference>
<dbReference type="SUPFAM" id="SSF47598">
    <property type="entry name" value="Ribbon-helix-helix"/>
    <property type="match status" value="1"/>
</dbReference>
<reference evidence="2 3" key="1">
    <citation type="submission" date="2016-05" db="EMBL/GenBank/DDBJ databases">
        <authorList>
            <person name="Ramsay J.P."/>
        </authorList>
    </citation>
    <scope>NUCLEOTIDE SEQUENCE [LARGE SCALE GENOMIC DNA]</scope>
    <source>
        <strain evidence="2 3">NZP2042</strain>
    </source>
</reference>
<feature type="domain" description="Ribbon-helix-helix protein CopG" evidence="1">
    <location>
        <begin position="10"/>
        <end position="48"/>
    </location>
</feature>
<dbReference type="Proteomes" id="UP000093737">
    <property type="component" value="Unassembled WGS sequence"/>
</dbReference>
<dbReference type="RefSeq" id="WP_025560718.1">
    <property type="nucleotide sequence ID" value="NZ_CP033334.1"/>
</dbReference>
<evidence type="ECO:0000259" key="1">
    <source>
        <dbReference type="Pfam" id="PF01402"/>
    </source>
</evidence>
<evidence type="ECO:0000313" key="3">
    <source>
        <dbReference type="Proteomes" id="UP000093737"/>
    </source>
</evidence>
<dbReference type="GO" id="GO:0006355">
    <property type="term" value="P:regulation of DNA-templated transcription"/>
    <property type="evidence" value="ECO:0007669"/>
    <property type="project" value="InterPro"/>
</dbReference>
<sequence length="67" mass="7451">MGKDGRDAERVTTTLTKRQKAELDRLAKAQGVKVAWLIRRAVERYLDDAAGGPMLPLELEGGEDVKR</sequence>
<comment type="caution">
    <text evidence="2">The sequence shown here is derived from an EMBL/GenBank/DDBJ whole genome shotgun (WGS) entry which is preliminary data.</text>
</comment>
<dbReference type="CDD" id="cd21631">
    <property type="entry name" value="RHH_CopG_NikR-like"/>
    <property type="match status" value="1"/>
</dbReference>